<accession>Q0GPC7</accession>
<dbReference type="AlphaFoldDB" id="Q0GPC7"/>
<keyword evidence="1" id="KW-0614">Plasmid</keyword>
<proteinExistence type="predicted"/>
<dbReference type="EMBL" id="DQ787203">
    <property type="protein sequence ID" value="ABI30059.1"/>
    <property type="molecule type" value="Genomic_DNA"/>
</dbReference>
<name>Q0GPC7_VIBCL</name>
<organism evidence="1">
    <name type="scientific">Vibrio cholerae</name>
    <dbReference type="NCBI Taxonomy" id="666"/>
    <lineage>
        <taxon>Bacteria</taxon>
        <taxon>Pseudomonadati</taxon>
        <taxon>Pseudomonadota</taxon>
        <taxon>Gammaproteobacteria</taxon>
        <taxon>Vibrionales</taxon>
        <taxon>Vibrionaceae</taxon>
        <taxon>Vibrio</taxon>
    </lineage>
</organism>
<protein>
    <submittedName>
        <fullName evidence="1">Uncharacterized protein</fullName>
    </submittedName>
</protein>
<geneLocation type="plasmid" evidence="1">
    <name>pVCG1.1</name>
</geneLocation>
<sequence length="89" mass="9805">MCSRSPPLDSLNARYQRGGSRHIRSLILPRRAGQAPHCAIGSWAPLNVLGRSTLAAPPCWGSSVRLWLQWLSGDIQKSGQPLRACVLRF</sequence>
<reference evidence="1" key="1">
    <citation type="journal article" date="2012" name="Ecotoxicology">
        <title>High incidence of plasmids in marine Vibrio species isolated from Mai Po Nature Reserve of Hong Kong.</title>
        <authorList>
            <person name="Zhang R."/>
            <person name="Pan L."/>
            <person name="Zhao Z."/>
            <person name="Gu J.D."/>
        </authorList>
    </citation>
    <scope>NUCLEOTIDE SEQUENCE</scope>
    <source>
        <strain evidence="1">G1.1</strain>
        <plasmid evidence="1">pVCG1.1</plasmid>
    </source>
</reference>
<evidence type="ECO:0000313" key="1">
    <source>
        <dbReference type="EMBL" id="ABI30059.1"/>
    </source>
</evidence>